<dbReference type="InterPro" id="IPR004045">
    <property type="entry name" value="Glutathione_S-Trfase_N"/>
</dbReference>
<reference evidence="3" key="1">
    <citation type="submission" date="2014-09" db="EMBL/GenBank/DDBJ databases">
        <title>Identification and sequencing of novel target genes in burrowing nematode, Radopholus similis.</title>
        <authorList>
            <person name="Rosana O.B."/>
            <person name="Eapen S.J."/>
            <person name="Krishna P.B."/>
        </authorList>
    </citation>
    <scope>NUCLEOTIDE SEQUENCE</scope>
    <source>
        <strain evidence="3">R01</strain>
    </source>
</reference>
<dbReference type="EMBL" id="KM670018">
    <property type="protein sequence ID" value="AKF02778.1"/>
    <property type="molecule type" value="mRNA"/>
</dbReference>
<name>A0A161BXQ8_RADSI</name>
<proteinExistence type="evidence at transcript level"/>
<dbReference type="Pfam" id="PF14497">
    <property type="entry name" value="GST_C_3"/>
    <property type="match status" value="1"/>
</dbReference>
<dbReference type="AlphaFoldDB" id="A0A161BXQ8"/>
<feature type="domain" description="GST N-terminal" evidence="1">
    <location>
        <begin position="1"/>
        <end position="78"/>
    </location>
</feature>
<dbReference type="PANTHER" id="PTHR11571">
    <property type="entry name" value="GLUTATHIONE S-TRANSFERASE"/>
    <property type="match status" value="1"/>
</dbReference>
<dbReference type="PROSITE" id="PS50405">
    <property type="entry name" value="GST_CTER"/>
    <property type="match status" value="1"/>
</dbReference>
<evidence type="ECO:0000259" key="2">
    <source>
        <dbReference type="PROSITE" id="PS50405"/>
    </source>
</evidence>
<evidence type="ECO:0000259" key="1">
    <source>
        <dbReference type="PROSITE" id="PS50404"/>
    </source>
</evidence>
<dbReference type="InterPro" id="IPR036249">
    <property type="entry name" value="Thioredoxin-like_sf"/>
</dbReference>
<feature type="domain" description="GST C-terminal" evidence="2">
    <location>
        <begin position="80"/>
        <end position="208"/>
    </location>
</feature>
<dbReference type="GO" id="GO:0006749">
    <property type="term" value="P:glutathione metabolic process"/>
    <property type="evidence" value="ECO:0007669"/>
    <property type="project" value="TreeGrafter"/>
</dbReference>
<dbReference type="Gene3D" id="1.20.1050.10">
    <property type="match status" value="1"/>
</dbReference>
<dbReference type="InterPro" id="IPR004046">
    <property type="entry name" value="GST_C"/>
</dbReference>
<dbReference type="SFLD" id="SFLDS00019">
    <property type="entry name" value="Glutathione_Transferase_(cytos"/>
    <property type="match status" value="1"/>
</dbReference>
<evidence type="ECO:0000313" key="3">
    <source>
        <dbReference type="EMBL" id="AKF02778.1"/>
    </source>
</evidence>
<dbReference type="InterPro" id="IPR050213">
    <property type="entry name" value="GST_superfamily"/>
</dbReference>
<dbReference type="SUPFAM" id="SSF47616">
    <property type="entry name" value="GST C-terminal domain-like"/>
    <property type="match status" value="1"/>
</dbReference>
<dbReference type="InterPro" id="IPR010987">
    <property type="entry name" value="Glutathione-S-Trfase_C-like"/>
</dbReference>
<dbReference type="Gene3D" id="3.40.30.10">
    <property type="entry name" value="Glutaredoxin"/>
    <property type="match status" value="1"/>
</dbReference>
<gene>
    <name evidence="3" type="primary">GST</name>
</gene>
<organism evidence="3">
    <name type="scientific">Radopholus similis</name>
    <name type="common">Burrowing nematode worm</name>
    <name type="synonym">Tylenchus similis</name>
    <dbReference type="NCBI Taxonomy" id="46012"/>
    <lineage>
        <taxon>Eukaryota</taxon>
        <taxon>Metazoa</taxon>
        <taxon>Ecdysozoa</taxon>
        <taxon>Nematoda</taxon>
        <taxon>Chromadorea</taxon>
        <taxon>Rhabditida</taxon>
        <taxon>Tylenchina</taxon>
        <taxon>Tylenchomorpha</taxon>
        <taxon>Tylenchoidea</taxon>
        <taxon>Pratylenchidae</taxon>
        <taxon>Radopholinae</taxon>
        <taxon>Radopholus</taxon>
    </lineage>
</organism>
<keyword evidence="3" id="KW-0808">Transferase</keyword>
<feature type="non-terminal residue" evidence="3">
    <location>
        <position position="212"/>
    </location>
</feature>
<sequence>NVISTGRMRRTHFACCSTTRISRSRTTATSCLPKDWPESEKSKYFYRELPVLEIDGKEQLAQSRTILRYLAEQFNLAGKSDWERVKASEFLDFFSEIETKIYPFLCAKLGVTQEDAGKLREQVFVPTMRQAMPIFARVLQQSGSGFVLASGPSYADFQPFLGLSYLSQFEHDFLANEFPESVEYLERMRTLSKIEEYKAPSFEAECAMMKKQ</sequence>
<dbReference type="InterPro" id="IPR040079">
    <property type="entry name" value="Glutathione_S-Trfase"/>
</dbReference>
<dbReference type="InterPro" id="IPR036282">
    <property type="entry name" value="Glutathione-S-Trfase_C_sf"/>
</dbReference>
<dbReference type="PROSITE" id="PS50404">
    <property type="entry name" value="GST_NTER"/>
    <property type="match status" value="1"/>
</dbReference>
<dbReference type="PANTHER" id="PTHR11571:SF260">
    <property type="entry name" value="GLUTATHIONE S-TRANSFERASE"/>
    <property type="match status" value="1"/>
</dbReference>
<feature type="non-terminal residue" evidence="3">
    <location>
        <position position="1"/>
    </location>
</feature>
<dbReference type="GO" id="GO:0004364">
    <property type="term" value="F:glutathione transferase activity"/>
    <property type="evidence" value="ECO:0007669"/>
    <property type="project" value="TreeGrafter"/>
</dbReference>
<protein>
    <submittedName>
        <fullName evidence="3">Glutathione-S-transferase</fullName>
    </submittedName>
</protein>
<accession>A0A161BXQ8</accession>
<dbReference type="SUPFAM" id="SSF52833">
    <property type="entry name" value="Thioredoxin-like"/>
    <property type="match status" value="1"/>
</dbReference>